<sequence length="419" mass="45180">MTEPSDNTVKPATNTAKPSAWAKTKTGGKAAFDKGWAAFEKLGGPVNKLTNKIGSEAFWPTGMEKECEKAARILKSFCKDGFMAEEQKDASQDPETRKKAQDGPSKPPKVLVKIPQKVIKNCVGLAIYTTMRSGLWVSGAGGSGVLIAKNENGQWSPPSGILIHTLGVGFMAGIDIYDCVIVINDRKALEAFSKLRLSLGGEISVVAGPVGSGGIVESELVKSRKPVFSYMKSRGLYAGAQVDGTIIIERNDENARYYGERLSVTQILKGNVPSLPPTAELLMEVVKDAEGRPNLDQSVLQQVYDKPAPADVEVVHSIEASEDEKKKFGNPNTAEGYAIQQQLHGYQQEQQHPGYTSGNDLYYPPPPPGPPPHQDQHPLEQNPPAYSPLPPGLSQHQAGETPAEGYYAPEKPTPPNPKS</sequence>
<comment type="caution">
    <text evidence="3">The sequence shown here is derived from an EMBL/GenBank/DDBJ whole genome shotgun (WGS) entry which is preliminary data.</text>
</comment>
<dbReference type="PANTHER" id="PTHR15629:SF8">
    <property type="entry name" value="DUF500 DOMAIN PROTEIN (AFU_ORTHOLOGUE AFUA_5G07310)"/>
    <property type="match status" value="1"/>
</dbReference>
<accession>A0A5N6K2K3</accession>
<dbReference type="PANTHER" id="PTHR15629">
    <property type="entry name" value="SH3YL1 PROTEIN"/>
    <property type="match status" value="1"/>
</dbReference>
<evidence type="ECO:0000313" key="4">
    <source>
        <dbReference type="Proteomes" id="UP000326757"/>
    </source>
</evidence>
<feature type="region of interest" description="Disordered" evidence="1">
    <location>
        <begin position="344"/>
        <end position="419"/>
    </location>
</feature>
<reference evidence="3 4" key="1">
    <citation type="submission" date="2019-06" db="EMBL/GenBank/DDBJ databases">
        <title>Genome Sequence of the Brown Rot Fungal Pathogen Monilinia laxa.</title>
        <authorList>
            <person name="De Miccolis Angelini R.M."/>
            <person name="Landi L."/>
            <person name="Abate D."/>
            <person name="Pollastro S."/>
            <person name="Romanazzi G."/>
            <person name="Faretra F."/>
        </authorList>
    </citation>
    <scope>NUCLEOTIDE SEQUENCE [LARGE SCALE GENOMIC DNA]</scope>
    <source>
        <strain evidence="3 4">Mlax316</strain>
    </source>
</reference>
<protein>
    <recommendedName>
        <fullName evidence="2">Ysc84 actin-binding domain-containing protein</fullName>
    </recommendedName>
</protein>
<evidence type="ECO:0000256" key="1">
    <source>
        <dbReference type="SAM" id="MobiDB-lite"/>
    </source>
</evidence>
<dbReference type="Proteomes" id="UP000326757">
    <property type="component" value="Unassembled WGS sequence"/>
</dbReference>
<feature type="region of interest" description="Disordered" evidence="1">
    <location>
        <begin position="1"/>
        <end position="27"/>
    </location>
</feature>
<dbReference type="OrthoDB" id="10255128at2759"/>
<keyword evidence="4" id="KW-1185">Reference proteome</keyword>
<dbReference type="CDD" id="cd11524">
    <property type="entry name" value="SYLF"/>
    <property type="match status" value="1"/>
</dbReference>
<dbReference type="AlphaFoldDB" id="A0A5N6K2K3"/>
<organism evidence="3 4">
    <name type="scientific">Monilinia laxa</name>
    <name type="common">Brown rot fungus</name>
    <name type="synonym">Sclerotinia laxa</name>
    <dbReference type="NCBI Taxonomy" id="61186"/>
    <lineage>
        <taxon>Eukaryota</taxon>
        <taxon>Fungi</taxon>
        <taxon>Dikarya</taxon>
        <taxon>Ascomycota</taxon>
        <taxon>Pezizomycotina</taxon>
        <taxon>Leotiomycetes</taxon>
        <taxon>Helotiales</taxon>
        <taxon>Sclerotiniaceae</taxon>
        <taxon>Monilinia</taxon>
    </lineage>
</organism>
<evidence type="ECO:0000259" key="2">
    <source>
        <dbReference type="Pfam" id="PF04366"/>
    </source>
</evidence>
<feature type="compositionally biased region" description="Pro residues" evidence="1">
    <location>
        <begin position="363"/>
        <end position="373"/>
    </location>
</feature>
<feature type="domain" description="Ysc84 actin-binding" evidence="2">
    <location>
        <begin position="164"/>
        <end position="288"/>
    </location>
</feature>
<evidence type="ECO:0000313" key="3">
    <source>
        <dbReference type="EMBL" id="KAB8296264.1"/>
    </source>
</evidence>
<dbReference type="EMBL" id="VIGI01000009">
    <property type="protein sequence ID" value="KAB8296264.1"/>
    <property type="molecule type" value="Genomic_DNA"/>
</dbReference>
<feature type="compositionally biased region" description="Basic and acidic residues" evidence="1">
    <location>
        <begin position="85"/>
        <end position="101"/>
    </location>
</feature>
<name>A0A5N6K2K3_MONLA</name>
<feature type="region of interest" description="Disordered" evidence="1">
    <location>
        <begin position="85"/>
        <end position="109"/>
    </location>
</feature>
<dbReference type="InterPro" id="IPR007461">
    <property type="entry name" value="Ysc84_actin-binding"/>
</dbReference>
<dbReference type="Pfam" id="PF04366">
    <property type="entry name" value="Ysc84"/>
    <property type="match status" value="1"/>
</dbReference>
<feature type="compositionally biased region" description="Polar residues" evidence="1">
    <location>
        <begin position="1"/>
        <end position="17"/>
    </location>
</feature>
<gene>
    <name evidence="3" type="ORF">EYC80_009038</name>
</gene>
<dbReference type="GO" id="GO:0035091">
    <property type="term" value="F:phosphatidylinositol binding"/>
    <property type="evidence" value="ECO:0007669"/>
    <property type="project" value="TreeGrafter"/>
</dbReference>
<dbReference type="InterPro" id="IPR051702">
    <property type="entry name" value="SH3_domain_YSC84-like"/>
</dbReference>
<proteinExistence type="predicted"/>